<dbReference type="Proteomes" id="UP001472866">
    <property type="component" value="Chromosome 02"/>
</dbReference>
<reference evidence="3 4" key="1">
    <citation type="submission" date="2024-03" db="EMBL/GenBank/DDBJ databases">
        <title>Complete genome sequence of the green alga Chloropicon roscoffensis RCC1871.</title>
        <authorList>
            <person name="Lemieux C."/>
            <person name="Pombert J.-F."/>
            <person name="Otis C."/>
            <person name="Turmel M."/>
        </authorList>
    </citation>
    <scope>NUCLEOTIDE SEQUENCE [LARGE SCALE GENOMIC DNA]</scope>
    <source>
        <strain evidence="3 4">RCC1871</strain>
    </source>
</reference>
<evidence type="ECO:0000256" key="1">
    <source>
        <dbReference type="SAM" id="Coils"/>
    </source>
</evidence>
<name>A0AAX4P0E9_9CHLO</name>
<organism evidence="3 4">
    <name type="scientific">Chloropicon roscoffensis</name>
    <dbReference type="NCBI Taxonomy" id="1461544"/>
    <lineage>
        <taxon>Eukaryota</taxon>
        <taxon>Viridiplantae</taxon>
        <taxon>Chlorophyta</taxon>
        <taxon>Chloropicophyceae</taxon>
        <taxon>Chloropicales</taxon>
        <taxon>Chloropicaceae</taxon>
        <taxon>Chloropicon</taxon>
    </lineage>
</organism>
<proteinExistence type="predicted"/>
<feature type="region of interest" description="Disordered" evidence="2">
    <location>
        <begin position="1"/>
        <end position="27"/>
    </location>
</feature>
<evidence type="ECO:0000313" key="4">
    <source>
        <dbReference type="Proteomes" id="UP001472866"/>
    </source>
</evidence>
<feature type="compositionally biased region" description="Basic residues" evidence="2">
    <location>
        <begin position="8"/>
        <end position="19"/>
    </location>
</feature>
<sequence length="382" mass="42082">MRVYTSSKPKKPRKKKHHSAHDTSAQSLIAQNQKLAVELDGLSHKYEKAKRHERDLRDLREGIEVLESGLRSRSEESMACLGKVDCALQAIEDRVLGATEAGEGGEDRLADFRHLVPQMRQDLAELRVKVNFGSGAQPPTPERPSTTELEGRSFAGAVSPDTTAESPSSSTEKLLNEYQSALAKTQAEARGLRAKLNSCLGEKSALQQEVEKAFERLMLKEKEGADKLSSMHAREAHALESLHDLEGRVAELAKGQDSKAKRMAILEVRLAEAERQALNLKEENARLCEDNESLSAFGAKQKKEIDELKHLVSAQRQDIREALALIACGDLGAPRTKAEVGGRTAEQELRLEDDESSGELEAIERAVTDLDFELNSISKCLA</sequence>
<gene>
    <name evidence="3" type="ORF">HKI87_02g13880</name>
</gene>
<feature type="region of interest" description="Disordered" evidence="2">
    <location>
        <begin position="132"/>
        <end position="151"/>
    </location>
</feature>
<evidence type="ECO:0000256" key="2">
    <source>
        <dbReference type="SAM" id="MobiDB-lite"/>
    </source>
</evidence>
<evidence type="ECO:0000313" key="3">
    <source>
        <dbReference type="EMBL" id="WZN59860.1"/>
    </source>
</evidence>
<keyword evidence="1" id="KW-0175">Coiled coil</keyword>
<keyword evidence="4" id="KW-1185">Reference proteome</keyword>
<dbReference type="EMBL" id="CP151502">
    <property type="protein sequence ID" value="WZN59860.1"/>
    <property type="molecule type" value="Genomic_DNA"/>
</dbReference>
<feature type="coiled-coil region" evidence="1">
    <location>
        <begin position="256"/>
        <end position="290"/>
    </location>
</feature>
<accession>A0AAX4P0E9</accession>
<dbReference type="AlphaFoldDB" id="A0AAX4P0E9"/>
<feature type="coiled-coil region" evidence="1">
    <location>
        <begin position="32"/>
        <end position="69"/>
    </location>
</feature>
<protein>
    <submittedName>
        <fullName evidence="3">Uncharacterized protein</fullName>
    </submittedName>
</protein>
<feature type="coiled-coil region" evidence="1">
    <location>
        <begin position="175"/>
        <end position="223"/>
    </location>
</feature>